<evidence type="ECO:0000313" key="6">
    <source>
        <dbReference type="Proteomes" id="UP001054889"/>
    </source>
</evidence>
<keyword evidence="6" id="KW-1185">Reference proteome</keyword>
<feature type="compositionally biased region" description="Polar residues" evidence="4">
    <location>
        <begin position="548"/>
        <end position="567"/>
    </location>
</feature>
<dbReference type="GO" id="GO:0006396">
    <property type="term" value="P:RNA processing"/>
    <property type="evidence" value="ECO:0007669"/>
    <property type="project" value="InterPro"/>
</dbReference>
<feature type="compositionally biased region" description="Basic residues" evidence="4">
    <location>
        <begin position="114"/>
        <end position="127"/>
    </location>
</feature>
<dbReference type="InterPro" id="IPR003107">
    <property type="entry name" value="HAT"/>
</dbReference>
<dbReference type="SMART" id="SM00386">
    <property type="entry name" value="HAT"/>
    <property type="match status" value="3"/>
</dbReference>
<feature type="region of interest" description="Disordered" evidence="4">
    <location>
        <begin position="76"/>
        <end position="146"/>
    </location>
</feature>
<evidence type="ECO:0000256" key="2">
    <source>
        <dbReference type="ARBA" id="ARBA00009265"/>
    </source>
</evidence>
<evidence type="ECO:0000256" key="3">
    <source>
        <dbReference type="ARBA" id="ARBA00023242"/>
    </source>
</evidence>
<accession>A0AAV5EJS2</accession>
<dbReference type="SUPFAM" id="SSF48452">
    <property type="entry name" value="TPR-like"/>
    <property type="match status" value="1"/>
</dbReference>
<keyword evidence="3" id="KW-0539">Nucleus</keyword>
<sequence>MEPSPGPSPSATTTTAASPAVDGDELNSHTVSSSLFPLFPLSATTSAPVAESQWLSNPSFSFDASSLNIPAATSSSIPLPLSPSSDEDAAPRPAPAKFVLVPSSPSASDEDRRSRRRERGRRKRKREKERYNGSAASRKPGVHAWAGSETRPAKDYYVDAKGDHDNLAFGSLYRMDVARYKSQSVLGAHVLNRFRFYNWGRGSLHMDLDSDLDGLDSKVRTGGRYYSAKHAVHERNKGFKHLKVFKSDLFAMPTEDFVPLDAVSLPVTSTSVEQELEESWEDEILRRTREFNKMSRECPHDEKVWLAFAQFQDKVASTQPQKAARLQTTERKISILENAVDLNPDNEELLLCLLKSYGERDSTETLLGKWEQILTKHPDSCKLWKEYLLLCQGEFSRFKVPEIRKSYSYALQALSAACTKLCRQDDRNADPKASNPSLVQLELGLVDVFVNLCRFEWQTGHRELATGLFQAQIEFSLFSPPLYMTTTSKQRLFEHFWNSAGARIGEDDALGWSAWLAKDEESRQNMSMQESSQETEVGGWSGWFDPSLRSSDTNDSSNKTLEPTSADGNGAEDLDAEDAPAQDDIESLLEKLGIDVGAESNSEVKDAKTWNRWSLTELSRDNEQWMPLRDKSGIDSLHSGDAPSGEDDDHLSRDFLLCGIYARTEAMRGNIEQARKIFDMALLSTEAATEELRKKVPILYFWDPSVIALLFALSFEWDKVGSDNRIHSLFERALADDKLQKSVLLWRCYLAYEAEIACNASAARRVFFRAIHACPWSKRLWLDGFQKLSSILTLKELSDLQEVMREKELNIRTDIYEILLQDETDM</sequence>
<dbReference type="PANTHER" id="PTHR13471">
    <property type="entry name" value="TETRATRICOPEPTIDE-LIKE HELICAL"/>
    <property type="match status" value="1"/>
</dbReference>
<comment type="caution">
    <text evidence="5">The sequence shown here is derived from an EMBL/GenBank/DDBJ whole genome shotgun (WGS) entry which is preliminary data.</text>
</comment>
<feature type="region of interest" description="Disordered" evidence="4">
    <location>
        <begin position="523"/>
        <end position="579"/>
    </location>
</feature>
<feature type="compositionally biased region" description="Low complexity" evidence="4">
    <location>
        <begin position="9"/>
        <end position="20"/>
    </location>
</feature>
<evidence type="ECO:0000256" key="4">
    <source>
        <dbReference type="SAM" id="MobiDB-lite"/>
    </source>
</evidence>
<organism evidence="5 6">
    <name type="scientific">Eleusine coracana subsp. coracana</name>
    <dbReference type="NCBI Taxonomy" id="191504"/>
    <lineage>
        <taxon>Eukaryota</taxon>
        <taxon>Viridiplantae</taxon>
        <taxon>Streptophyta</taxon>
        <taxon>Embryophyta</taxon>
        <taxon>Tracheophyta</taxon>
        <taxon>Spermatophyta</taxon>
        <taxon>Magnoliopsida</taxon>
        <taxon>Liliopsida</taxon>
        <taxon>Poales</taxon>
        <taxon>Poaceae</taxon>
        <taxon>PACMAD clade</taxon>
        <taxon>Chloridoideae</taxon>
        <taxon>Cynodonteae</taxon>
        <taxon>Eleusininae</taxon>
        <taxon>Eleusine</taxon>
    </lineage>
</organism>
<dbReference type="InterPro" id="IPR011990">
    <property type="entry name" value="TPR-like_helical_dom_sf"/>
</dbReference>
<comment type="subcellular location">
    <subcellularLocation>
        <location evidence="1">Nucleus</location>
    </subcellularLocation>
</comment>
<dbReference type="EMBL" id="BQKI01000075">
    <property type="protein sequence ID" value="GJN22426.1"/>
    <property type="molecule type" value="Genomic_DNA"/>
</dbReference>
<dbReference type="GO" id="GO:1902369">
    <property type="term" value="P:negative regulation of RNA catabolic process"/>
    <property type="evidence" value="ECO:0007669"/>
    <property type="project" value="TreeGrafter"/>
</dbReference>
<feature type="compositionally biased region" description="Acidic residues" evidence="4">
    <location>
        <begin position="570"/>
        <end position="579"/>
    </location>
</feature>
<feature type="region of interest" description="Disordered" evidence="4">
    <location>
        <begin position="1"/>
        <end position="28"/>
    </location>
</feature>
<name>A0AAV5EJS2_ELECO</name>
<dbReference type="GO" id="GO:0071013">
    <property type="term" value="C:catalytic step 2 spliceosome"/>
    <property type="evidence" value="ECO:0007669"/>
    <property type="project" value="TreeGrafter"/>
</dbReference>
<dbReference type="GO" id="GO:0031048">
    <property type="term" value="P:regulatory ncRNA-mediated heterochromatin formation"/>
    <property type="evidence" value="ECO:0007669"/>
    <property type="project" value="TreeGrafter"/>
</dbReference>
<dbReference type="Proteomes" id="UP001054889">
    <property type="component" value="Unassembled WGS sequence"/>
</dbReference>
<dbReference type="InterPro" id="IPR013633">
    <property type="entry name" value="NRDE-2"/>
</dbReference>
<comment type="similarity">
    <text evidence="2">Belongs to the NRDE2 family.</text>
</comment>
<reference evidence="5" key="1">
    <citation type="journal article" date="2018" name="DNA Res.">
        <title>Multiple hybrid de novo genome assembly of finger millet, an orphan allotetraploid crop.</title>
        <authorList>
            <person name="Hatakeyama M."/>
            <person name="Aluri S."/>
            <person name="Balachadran M.T."/>
            <person name="Sivarajan S.R."/>
            <person name="Patrignani A."/>
            <person name="Gruter S."/>
            <person name="Poveda L."/>
            <person name="Shimizu-Inatsugi R."/>
            <person name="Baeten J."/>
            <person name="Francoijs K.J."/>
            <person name="Nataraja K.N."/>
            <person name="Reddy Y.A.N."/>
            <person name="Phadnis S."/>
            <person name="Ravikumar R.L."/>
            <person name="Schlapbach R."/>
            <person name="Sreeman S.M."/>
            <person name="Shimizu K.K."/>
        </authorList>
    </citation>
    <scope>NUCLEOTIDE SEQUENCE</scope>
</reference>
<dbReference type="Gene3D" id="1.25.40.10">
    <property type="entry name" value="Tetratricopeptide repeat domain"/>
    <property type="match status" value="2"/>
</dbReference>
<evidence type="ECO:0008006" key="7">
    <source>
        <dbReference type="Google" id="ProtNLM"/>
    </source>
</evidence>
<feature type="compositionally biased region" description="Polar residues" evidence="4">
    <location>
        <begin position="524"/>
        <end position="535"/>
    </location>
</feature>
<dbReference type="PANTHER" id="PTHR13471:SF0">
    <property type="entry name" value="NUCLEAR EXOSOME REGULATOR NRDE2"/>
    <property type="match status" value="1"/>
</dbReference>
<gene>
    <name evidence="5" type="primary">gb09986</name>
    <name evidence="5" type="ORF">PR202_gb09986</name>
</gene>
<dbReference type="AlphaFoldDB" id="A0AAV5EJS2"/>
<dbReference type="Pfam" id="PF08424">
    <property type="entry name" value="NRDE-2"/>
    <property type="match status" value="1"/>
</dbReference>
<protein>
    <recommendedName>
        <fullName evidence="7">Protein NRDE2 homolog</fullName>
    </recommendedName>
</protein>
<evidence type="ECO:0000256" key="1">
    <source>
        <dbReference type="ARBA" id="ARBA00004123"/>
    </source>
</evidence>
<proteinExistence type="inferred from homology"/>
<evidence type="ECO:0000313" key="5">
    <source>
        <dbReference type="EMBL" id="GJN22426.1"/>
    </source>
</evidence>
<reference evidence="5" key="2">
    <citation type="submission" date="2021-12" db="EMBL/GenBank/DDBJ databases">
        <title>Resequencing data analysis of finger millet.</title>
        <authorList>
            <person name="Hatakeyama M."/>
            <person name="Aluri S."/>
            <person name="Balachadran M.T."/>
            <person name="Sivarajan S.R."/>
            <person name="Poveda L."/>
            <person name="Shimizu-Inatsugi R."/>
            <person name="Schlapbach R."/>
            <person name="Sreeman S.M."/>
            <person name="Shimizu K.K."/>
        </authorList>
    </citation>
    <scope>NUCLEOTIDE SEQUENCE</scope>
</reference>